<dbReference type="InterPro" id="IPR051487">
    <property type="entry name" value="Ser/Thr_Proteases_Immune/Dev"/>
</dbReference>
<dbReference type="SMART" id="SM00020">
    <property type="entry name" value="Tryp_SPc"/>
    <property type="match status" value="1"/>
</dbReference>
<evidence type="ECO:0000256" key="2">
    <source>
        <dbReference type="ARBA" id="ARBA00024195"/>
    </source>
</evidence>
<dbReference type="Pfam" id="PF00089">
    <property type="entry name" value="Trypsin"/>
    <property type="match status" value="1"/>
</dbReference>
<name>A0A8I6SE49_CIMLE</name>
<organism evidence="5 6">
    <name type="scientific">Cimex lectularius</name>
    <name type="common">Bed bug</name>
    <name type="synonym">Acanthia lectularia</name>
    <dbReference type="NCBI Taxonomy" id="79782"/>
    <lineage>
        <taxon>Eukaryota</taxon>
        <taxon>Metazoa</taxon>
        <taxon>Ecdysozoa</taxon>
        <taxon>Arthropoda</taxon>
        <taxon>Hexapoda</taxon>
        <taxon>Insecta</taxon>
        <taxon>Pterygota</taxon>
        <taxon>Neoptera</taxon>
        <taxon>Paraneoptera</taxon>
        <taxon>Hemiptera</taxon>
        <taxon>Heteroptera</taxon>
        <taxon>Panheteroptera</taxon>
        <taxon>Cimicomorpha</taxon>
        <taxon>Cimicidae</taxon>
        <taxon>Cimex</taxon>
    </lineage>
</organism>
<dbReference type="InterPro" id="IPR001254">
    <property type="entry name" value="Trypsin_dom"/>
</dbReference>
<dbReference type="KEGG" id="clec:106674037"/>
<dbReference type="GO" id="GO:0004252">
    <property type="term" value="F:serine-type endopeptidase activity"/>
    <property type="evidence" value="ECO:0007669"/>
    <property type="project" value="InterPro"/>
</dbReference>
<evidence type="ECO:0000256" key="3">
    <source>
        <dbReference type="SAM" id="SignalP"/>
    </source>
</evidence>
<dbReference type="PANTHER" id="PTHR24256">
    <property type="entry name" value="TRYPTASE-RELATED"/>
    <property type="match status" value="1"/>
</dbReference>
<evidence type="ECO:0000256" key="1">
    <source>
        <dbReference type="ARBA" id="ARBA00023157"/>
    </source>
</evidence>
<reference evidence="5" key="1">
    <citation type="submission" date="2022-01" db="UniProtKB">
        <authorList>
            <consortium name="EnsemblMetazoa"/>
        </authorList>
    </citation>
    <scope>IDENTIFICATION</scope>
</reference>
<dbReference type="RefSeq" id="XP_014261959.1">
    <property type="nucleotide sequence ID" value="XM_014406473.2"/>
</dbReference>
<dbReference type="Proteomes" id="UP000494040">
    <property type="component" value="Unassembled WGS sequence"/>
</dbReference>
<dbReference type="GO" id="GO:0006508">
    <property type="term" value="P:proteolysis"/>
    <property type="evidence" value="ECO:0007669"/>
    <property type="project" value="InterPro"/>
</dbReference>
<dbReference type="InterPro" id="IPR009003">
    <property type="entry name" value="Peptidase_S1_PA"/>
</dbReference>
<dbReference type="AlphaFoldDB" id="A0A8I6SE49"/>
<dbReference type="PROSITE" id="PS50240">
    <property type="entry name" value="TRYPSIN_DOM"/>
    <property type="match status" value="1"/>
</dbReference>
<keyword evidence="6" id="KW-1185">Reference proteome</keyword>
<evidence type="ECO:0000313" key="5">
    <source>
        <dbReference type="EnsemblMetazoa" id="XP_014261959.1"/>
    </source>
</evidence>
<feature type="domain" description="Peptidase S1" evidence="4">
    <location>
        <begin position="37"/>
        <end position="313"/>
    </location>
</feature>
<comment type="similarity">
    <text evidence="2">Belongs to the peptidase S1 family. CLIP subfamily.</text>
</comment>
<evidence type="ECO:0000313" key="6">
    <source>
        <dbReference type="Proteomes" id="UP000494040"/>
    </source>
</evidence>
<feature type="chain" id="PRO_5035324165" description="Peptidase S1 domain-containing protein" evidence="3">
    <location>
        <begin position="31"/>
        <end position="331"/>
    </location>
</feature>
<keyword evidence="3" id="KW-0732">Signal</keyword>
<dbReference type="SUPFAM" id="SSF50494">
    <property type="entry name" value="Trypsin-like serine proteases"/>
    <property type="match status" value="1"/>
</dbReference>
<dbReference type="Gene3D" id="2.40.10.10">
    <property type="entry name" value="Trypsin-like serine proteases"/>
    <property type="match status" value="1"/>
</dbReference>
<dbReference type="EnsemblMetazoa" id="XM_014406473.2">
    <property type="protein sequence ID" value="XP_014261959.1"/>
    <property type="gene ID" value="LOC106674037"/>
</dbReference>
<proteinExistence type="inferred from homology"/>
<keyword evidence="1" id="KW-1015">Disulfide bond</keyword>
<feature type="signal peptide" evidence="3">
    <location>
        <begin position="1"/>
        <end position="30"/>
    </location>
</feature>
<protein>
    <recommendedName>
        <fullName evidence="4">Peptidase S1 domain-containing protein</fullName>
    </recommendedName>
</protein>
<sequence length="331" mass="36806">MSFYAIYFNSVTKIVVLVLALSSTFLNLECRPNDVKLIGGRNVAGNEGLFMGSLQRSSDGQHVCGAAFYSSFRLITACSCIYEGAISTVARYTSRIPSDYQVTAGSRYNVKVDNEFIVVKVASLQVHPGCNVDEDTNMWVNDIGVIGLEEHLDQSSALKFIQYSSSQADYYEDLLRLTEDTSYWLKGDKQCYVFGWGHSTYDTVGKALPISPKSYLQTRALQFLAPDECQQLLCQVSDESCRFLPEQNNAFCAQSVEPGEGAFCYGDMGSPFVCDDILYGIASWNYECGITHKVNVIFKLDIPFMDGFKSSSQKSNTATSALLIILFLRIY</sequence>
<dbReference type="GeneID" id="106674037"/>
<evidence type="ECO:0000259" key="4">
    <source>
        <dbReference type="PROSITE" id="PS50240"/>
    </source>
</evidence>
<accession>A0A8I6SE49</accession>
<dbReference type="InterPro" id="IPR043504">
    <property type="entry name" value="Peptidase_S1_PA_chymotrypsin"/>
</dbReference>